<dbReference type="RefSeq" id="WP_147920705.1">
    <property type="nucleotide sequence ID" value="NZ_VRTY01000013.1"/>
</dbReference>
<organism evidence="1 2">
    <name type="scientific">Pontibacter qinzhouensis</name>
    <dbReference type="NCBI Taxonomy" id="2603253"/>
    <lineage>
        <taxon>Bacteria</taxon>
        <taxon>Pseudomonadati</taxon>
        <taxon>Bacteroidota</taxon>
        <taxon>Cytophagia</taxon>
        <taxon>Cytophagales</taxon>
        <taxon>Hymenobacteraceae</taxon>
        <taxon>Pontibacter</taxon>
    </lineage>
</organism>
<dbReference type="EMBL" id="VRTY01000013">
    <property type="protein sequence ID" value="TXK50292.1"/>
    <property type="molecule type" value="Genomic_DNA"/>
</dbReference>
<evidence type="ECO:0000313" key="1">
    <source>
        <dbReference type="EMBL" id="TXK50292.1"/>
    </source>
</evidence>
<reference evidence="1 2" key="1">
    <citation type="submission" date="2019-08" db="EMBL/GenBank/DDBJ databases">
        <authorList>
            <person name="Shi S."/>
        </authorList>
    </citation>
    <scope>NUCLEOTIDE SEQUENCE [LARGE SCALE GENOMIC DNA]</scope>
    <source>
        <strain evidence="1 2">GY10130</strain>
    </source>
</reference>
<comment type="caution">
    <text evidence="1">The sequence shown here is derived from an EMBL/GenBank/DDBJ whole genome shotgun (WGS) entry which is preliminary data.</text>
</comment>
<gene>
    <name evidence="1" type="ORF">FVR03_05220</name>
</gene>
<name>A0A5C8K918_9BACT</name>
<dbReference type="Proteomes" id="UP000321926">
    <property type="component" value="Unassembled WGS sequence"/>
</dbReference>
<evidence type="ECO:0000313" key="2">
    <source>
        <dbReference type="Proteomes" id="UP000321926"/>
    </source>
</evidence>
<protein>
    <submittedName>
        <fullName evidence="1">Uncharacterized protein</fullName>
    </submittedName>
</protein>
<keyword evidence="2" id="KW-1185">Reference proteome</keyword>
<dbReference type="AlphaFoldDB" id="A0A5C8K918"/>
<proteinExistence type="predicted"/>
<dbReference type="OrthoDB" id="8263000at2"/>
<accession>A0A5C8K918</accession>
<sequence length="1010" mass="115274">MTAPDHITIAKHPVLPKAQNYDFLRQEGIRLIEKLGSSLWTDYNIHDPGITILETLSYVLTDLSYRASFEVKDLLAEEKPEWFNPDLQALFTARDILTTAPWTINDYRRLLIDLEGIQNAWIRCSKCNCGPKIYVDCKESKLTYEKPKPPEDPKTHEVVPKGLYDVLLELAKDEEHGDLNTGKVTLAYNLLLDGSPETLRLEVRFPSVQEVDRLQETNPLLKFFRHPKSSISSVNAKIIADKKGAVADLLESRLISGLRGVLYVTFEITFEEFLTDPDAGTTHVLTLKEVPFRFVLLPDQVRKKLTLLQIREILSDSTAAGVAARYQLKVAAADEAIAEARQVLLRHRNITEDFCRIEEVEIEEIGVCADLEVAPDADIEQVLSEAFYLIEEYLNPTIRFYTLQQQLEKRPVDEIFDGPKLKHGFIEDEDLERSILNRTLYASDIINLIMDIPGVQHLNNFVLVRFNKEGKNVGSDAWKLEVKANHLPRFYLEGSKFLVFKNGLPFLPDTAELLDTMHVVRGRNLMPKLKDHELDLPVLQGAFQEMQAYEPVQNSLPQVYGTGYEGLPSTATELRKAQAKQLKSYLYFFEQVLANYLGQLANLKHLFSLNNQISQTSFPVFLVDEILQNDLYDNFEADFYDAFSQEKLQELTESKGSFLERRNRFLDHLLARFSESFSDYTLLLYAYKDQKEVAKEKLIGIKTAFLKQFPYQSAYKAQSFDYTAAAEVCLHKSLSGLQHRISALLGLKPSLNYFDYTISRFKEVYSSSLSLHDEAGNVLLTATTLFENEDRDQLLKELNLYIVLILKHVCSKSDYIVVEEEEKFYIQLKSPSIAAHEAAFDTQAEAEAKVDELVAFANQYLHDEQFMLVEHLLLRPQKTGDALLPVCVESDCSFCGEEDPYSYRITLVFDGETDLARDHFEFRRFAEQTIRAEMPAHVMAKICWVTRVVYAALEEAFCAWLSAPPKAKSAKLADLVTAFGELKSIYPPPTLHDCVDGNDENRVYLNHTAL</sequence>